<organism evidence="1 2">
    <name type="scientific">Arthrobacter yangruifuii</name>
    <dbReference type="NCBI Taxonomy" id="2606616"/>
    <lineage>
        <taxon>Bacteria</taxon>
        <taxon>Bacillati</taxon>
        <taxon>Actinomycetota</taxon>
        <taxon>Actinomycetes</taxon>
        <taxon>Micrococcales</taxon>
        <taxon>Micrococcaceae</taxon>
        <taxon>Arthrobacter</taxon>
    </lineage>
</organism>
<accession>A0A5N6MTA8</accession>
<evidence type="ECO:0000313" key="1">
    <source>
        <dbReference type="EMBL" id="KAD4060449.1"/>
    </source>
</evidence>
<protein>
    <submittedName>
        <fullName evidence="1">Uncharacterized protein</fullName>
    </submittedName>
</protein>
<comment type="caution">
    <text evidence="1">The sequence shown here is derived from an EMBL/GenBank/DDBJ whole genome shotgun (WGS) entry which is preliminary data.</text>
</comment>
<name>A0A5N6MTA8_9MICC</name>
<dbReference type="Proteomes" id="UP000326852">
    <property type="component" value="Unassembled WGS sequence"/>
</dbReference>
<proteinExistence type="predicted"/>
<evidence type="ECO:0000313" key="2">
    <source>
        <dbReference type="Proteomes" id="UP000326852"/>
    </source>
</evidence>
<gene>
    <name evidence="1" type="ORF">GD627_05260</name>
</gene>
<dbReference type="EMBL" id="VTFX01000001">
    <property type="protein sequence ID" value="KAD4060449.1"/>
    <property type="molecule type" value="Genomic_DNA"/>
</dbReference>
<dbReference type="AlphaFoldDB" id="A0A5N6MTA8"/>
<keyword evidence="2" id="KW-1185">Reference proteome</keyword>
<sequence>MTELLQIVDTLATAGDHRAERDELDAFIAEAERKRDKLALNLARAEEFIAELGMRRAAG</sequence>
<dbReference type="RefSeq" id="WP_152271578.1">
    <property type="nucleotide sequence ID" value="NZ_VTFX01000001.1"/>
</dbReference>
<reference evidence="1 2" key="1">
    <citation type="submission" date="2019-08" db="EMBL/GenBank/DDBJ databases">
        <title>Arthrobacter sp. nov., isolated from plateau pika and Tibetan wild ass.</title>
        <authorList>
            <person name="Ge Y."/>
        </authorList>
    </citation>
    <scope>NUCLEOTIDE SEQUENCE [LARGE SCALE GENOMIC DNA]</scope>
    <source>
        <strain evidence="1 2">785</strain>
    </source>
</reference>